<dbReference type="InterPro" id="IPR052709">
    <property type="entry name" value="Transposase-MT_Hybrid"/>
</dbReference>
<evidence type="ECO:0008006" key="3">
    <source>
        <dbReference type="Google" id="ProtNLM"/>
    </source>
</evidence>
<dbReference type="GO" id="GO:0000793">
    <property type="term" value="C:condensed chromosome"/>
    <property type="evidence" value="ECO:0007669"/>
    <property type="project" value="TreeGrafter"/>
</dbReference>
<dbReference type="PANTHER" id="PTHR46060">
    <property type="entry name" value="MARINER MOS1 TRANSPOSASE-LIKE PROTEIN"/>
    <property type="match status" value="1"/>
</dbReference>
<dbReference type="EMBL" id="CAKOGL010000031">
    <property type="protein sequence ID" value="CAH2108305.1"/>
    <property type="molecule type" value="Genomic_DNA"/>
</dbReference>
<dbReference type="GO" id="GO:0044774">
    <property type="term" value="P:mitotic DNA integrity checkpoint signaling"/>
    <property type="evidence" value="ECO:0007669"/>
    <property type="project" value="TreeGrafter"/>
</dbReference>
<evidence type="ECO:0000313" key="1">
    <source>
        <dbReference type="EMBL" id="CAH2108305.1"/>
    </source>
</evidence>
<dbReference type="Proteomes" id="UP001153954">
    <property type="component" value="Unassembled WGS sequence"/>
</dbReference>
<keyword evidence="2" id="KW-1185">Reference proteome</keyword>
<dbReference type="GO" id="GO:0042800">
    <property type="term" value="F:histone H3K4 methyltransferase activity"/>
    <property type="evidence" value="ECO:0007669"/>
    <property type="project" value="TreeGrafter"/>
</dbReference>
<sequence>MNLTRENFCAMIRYDFRCHLSQPESYYRLRLVFNYEALSRATVYNWLSEFKRVCTYLTDDLPDGRSSTTTTEDNISVVRRMIEIDKRVTYQQIRTNLGISRSQVYRILHKHLVVSKVCARWILDTS</sequence>
<proteinExistence type="predicted"/>
<dbReference type="GO" id="GO:0000014">
    <property type="term" value="F:single-stranded DNA endodeoxyribonuclease activity"/>
    <property type="evidence" value="ECO:0007669"/>
    <property type="project" value="TreeGrafter"/>
</dbReference>
<accession>A0AAU9V8C5</accession>
<dbReference type="GO" id="GO:0031297">
    <property type="term" value="P:replication fork processing"/>
    <property type="evidence" value="ECO:0007669"/>
    <property type="project" value="TreeGrafter"/>
</dbReference>
<dbReference type="GO" id="GO:0003690">
    <property type="term" value="F:double-stranded DNA binding"/>
    <property type="evidence" value="ECO:0007669"/>
    <property type="project" value="TreeGrafter"/>
</dbReference>
<reference evidence="1" key="1">
    <citation type="submission" date="2022-03" db="EMBL/GenBank/DDBJ databases">
        <authorList>
            <person name="Tunstrom K."/>
        </authorList>
    </citation>
    <scope>NUCLEOTIDE SEQUENCE</scope>
</reference>
<organism evidence="1 2">
    <name type="scientific">Euphydryas editha</name>
    <name type="common">Edith's checkerspot</name>
    <dbReference type="NCBI Taxonomy" id="104508"/>
    <lineage>
        <taxon>Eukaryota</taxon>
        <taxon>Metazoa</taxon>
        <taxon>Ecdysozoa</taxon>
        <taxon>Arthropoda</taxon>
        <taxon>Hexapoda</taxon>
        <taxon>Insecta</taxon>
        <taxon>Pterygota</taxon>
        <taxon>Neoptera</taxon>
        <taxon>Endopterygota</taxon>
        <taxon>Lepidoptera</taxon>
        <taxon>Glossata</taxon>
        <taxon>Ditrysia</taxon>
        <taxon>Papilionoidea</taxon>
        <taxon>Nymphalidae</taxon>
        <taxon>Nymphalinae</taxon>
        <taxon>Euphydryas</taxon>
    </lineage>
</organism>
<dbReference type="GO" id="GO:0015074">
    <property type="term" value="P:DNA integration"/>
    <property type="evidence" value="ECO:0007669"/>
    <property type="project" value="TreeGrafter"/>
</dbReference>
<gene>
    <name evidence="1" type="ORF">EEDITHA_LOCUS22253</name>
</gene>
<dbReference type="GO" id="GO:0006303">
    <property type="term" value="P:double-strand break repair via nonhomologous end joining"/>
    <property type="evidence" value="ECO:0007669"/>
    <property type="project" value="TreeGrafter"/>
</dbReference>
<dbReference type="GO" id="GO:0044547">
    <property type="term" value="F:DNA topoisomerase binding"/>
    <property type="evidence" value="ECO:0007669"/>
    <property type="project" value="TreeGrafter"/>
</dbReference>
<evidence type="ECO:0000313" key="2">
    <source>
        <dbReference type="Proteomes" id="UP001153954"/>
    </source>
</evidence>
<dbReference type="GO" id="GO:0035861">
    <property type="term" value="C:site of double-strand break"/>
    <property type="evidence" value="ECO:0007669"/>
    <property type="project" value="TreeGrafter"/>
</dbReference>
<name>A0AAU9V8C5_EUPED</name>
<protein>
    <recommendedName>
        <fullName evidence="3">Transposase</fullName>
    </recommendedName>
</protein>
<dbReference type="PANTHER" id="PTHR46060:SF2">
    <property type="entry name" value="HISTONE-LYSINE N-METHYLTRANSFERASE SETMAR"/>
    <property type="match status" value="1"/>
</dbReference>
<dbReference type="GO" id="GO:0005634">
    <property type="term" value="C:nucleus"/>
    <property type="evidence" value="ECO:0007669"/>
    <property type="project" value="TreeGrafter"/>
</dbReference>
<comment type="caution">
    <text evidence="1">The sequence shown here is derived from an EMBL/GenBank/DDBJ whole genome shotgun (WGS) entry which is preliminary data.</text>
</comment>
<dbReference type="AlphaFoldDB" id="A0AAU9V8C5"/>
<dbReference type="GO" id="GO:0003697">
    <property type="term" value="F:single-stranded DNA binding"/>
    <property type="evidence" value="ECO:0007669"/>
    <property type="project" value="TreeGrafter"/>
</dbReference>
<dbReference type="GO" id="GO:0046975">
    <property type="term" value="F:histone H3K36 methyltransferase activity"/>
    <property type="evidence" value="ECO:0007669"/>
    <property type="project" value="TreeGrafter"/>
</dbReference>
<dbReference type="GO" id="GO:0000729">
    <property type="term" value="P:DNA double-strand break processing"/>
    <property type="evidence" value="ECO:0007669"/>
    <property type="project" value="TreeGrafter"/>
</dbReference>